<protein>
    <submittedName>
        <fullName evidence="2">Uncharacterized protein</fullName>
    </submittedName>
</protein>
<dbReference type="Proteomes" id="UP000253551">
    <property type="component" value="Unassembled WGS sequence"/>
</dbReference>
<dbReference type="AlphaFoldDB" id="A0A367KX00"/>
<sequence>MKQPILTATTERIPTSAWGPFTILTIIFVVLVTCIILNCSRIRRRVSERRGFRAQQFEKRHKNFESDFYHERIATPDSVYSKESKIEPHSPETQLRLTLENTMIHPA</sequence>
<evidence type="ECO:0000313" key="3">
    <source>
        <dbReference type="Proteomes" id="UP000253551"/>
    </source>
</evidence>
<dbReference type="EMBL" id="PJQM01000096">
    <property type="protein sequence ID" value="RCI06739.1"/>
    <property type="molecule type" value="Genomic_DNA"/>
</dbReference>
<evidence type="ECO:0000313" key="2">
    <source>
        <dbReference type="EMBL" id="RCI06739.1"/>
    </source>
</evidence>
<keyword evidence="3" id="KW-1185">Reference proteome</keyword>
<reference evidence="2 3" key="1">
    <citation type="journal article" date="2018" name="G3 (Bethesda)">
        <title>Phylogenetic and Phylogenomic Definition of Rhizopus Species.</title>
        <authorList>
            <person name="Gryganskyi A.P."/>
            <person name="Golan J."/>
            <person name="Dolatabadi S."/>
            <person name="Mondo S."/>
            <person name="Robb S."/>
            <person name="Idnurm A."/>
            <person name="Muszewska A."/>
            <person name="Steczkiewicz K."/>
            <person name="Masonjones S."/>
            <person name="Liao H.L."/>
            <person name="Gajdeczka M.T."/>
            <person name="Anike F."/>
            <person name="Vuek A."/>
            <person name="Anishchenko I.M."/>
            <person name="Voigt K."/>
            <person name="de Hoog G.S."/>
            <person name="Smith M.E."/>
            <person name="Heitman J."/>
            <person name="Vilgalys R."/>
            <person name="Stajich J.E."/>
        </authorList>
    </citation>
    <scope>NUCLEOTIDE SEQUENCE [LARGE SCALE GENOMIC DNA]</scope>
    <source>
        <strain evidence="2 3">LSU 92-RS-03</strain>
    </source>
</reference>
<organism evidence="2 3">
    <name type="scientific">Rhizopus stolonifer</name>
    <name type="common">Rhizopus nigricans</name>
    <dbReference type="NCBI Taxonomy" id="4846"/>
    <lineage>
        <taxon>Eukaryota</taxon>
        <taxon>Fungi</taxon>
        <taxon>Fungi incertae sedis</taxon>
        <taxon>Mucoromycota</taxon>
        <taxon>Mucoromycotina</taxon>
        <taxon>Mucoromycetes</taxon>
        <taxon>Mucorales</taxon>
        <taxon>Mucorineae</taxon>
        <taxon>Rhizopodaceae</taxon>
        <taxon>Rhizopus</taxon>
    </lineage>
</organism>
<proteinExistence type="predicted"/>
<keyword evidence="1" id="KW-1133">Transmembrane helix</keyword>
<feature type="transmembrane region" description="Helical" evidence="1">
    <location>
        <begin position="20"/>
        <end position="40"/>
    </location>
</feature>
<evidence type="ECO:0000256" key="1">
    <source>
        <dbReference type="SAM" id="Phobius"/>
    </source>
</evidence>
<gene>
    <name evidence="2" type="ORF">CU098_012348</name>
</gene>
<keyword evidence="1" id="KW-0812">Transmembrane</keyword>
<dbReference type="OrthoDB" id="2275059at2759"/>
<accession>A0A367KX00</accession>
<name>A0A367KX00_RHIST</name>
<keyword evidence="1" id="KW-0472">Membrane</keyword>
<comment type="caution">
    <text evidence="2">The sequence shown here is derived from an EMBL/GenBank/DDBJ whole genome shotgun (WGS) entry which is preliminary data.</text>
</comment>